<organism evidence="2 3">
    <name type="scientific">Cannabis sativa</name>
    <name type="common">Hemp</name>
    <name type="synonym">Marijuana</name>
    <dbReference type="NCBI Taxonomy" id="3483"/>
    <lineage>
        <taxon>Eukaryota</taxon>
        <taxon>Viridiplantae</taxon>
        <taxon>Streptophyta</taxon>
        <taxon>Embryophyta</taxon>
        <taxon>Tracheophyta</taxon>
        <taxon>Spermatophyta</taxon>
        <taxon>Magnoliopsida</taxon>
        <taxon>eudicotyledons</taxon>
        <taxon>Gunneridae</taxon>
        <taxon>Pentapetalae</taxon>
        <taxon>rosids</taxon>
        <taxon>fabids</taxon>
        <taxon>Rosales</taxon>
        <taxon>Cannabaceae</taxon>
        <taxon>Cannabis</taxon>
    </lineage>
</organism>
<reference evidence="2" key="1">
    <citation type="submission" date="2018-11" db="EMBL/GenBank/DDBJ databases">
        <authorList>
            <person name="Grassa J C."/>
        </authorList>
    </citation>
    <scope>NUCLEOTIDE SEQUENCE [LARGE SCALE GENOMIC DNA]</scope>
</reference>
<dbReference type="Gramene" id="evm.model.08.1219">
    <property type="protein sequence ID" value="cds.evm.model.08.1219"/>
    <property type="gene ID" value="evm.TU.08.1219"/>
</dbReference>
<dbReference type="EMBL" id="UZAU01000706">
    <property type="status" value="NOT_ANNOTATED_CDS"/>
    <property type="molecule type" value="Genomic_DNA"/>
</dbReference>
<evidence type="ECO:0000313" key="3">
    <source>
        <dbReference type="Proteomes" id="UP000596661"/>
    </source>
</evidence>
<evidence type="ECO:0000256" key="1">
    <source>
        <dbReference type="SAM" id="MobiDB-lite"/>
    </source>
</evidence>
<dbReference type="AlphaFoldDB" id="A0A803Q7Z9"/>
<feature type="region of interest" description="Disordered" evidence="1">
    <location>
        <begin position="82"/>
        <end position="103"/>
    </location>
</feature>
<reference evidence="2" key="2">
    <citation type="submission" date="2021-03" db="UniProtKB">
        <authorList>
            <consortium name="EnsemblPlants"/>
        </authorList>
    </citation>
    <scope>IDENTIFICATION</scope>
</reference>
<name>A0A803Q7Z9_CANSA</name>
<keyword evidence="3" id="KW-1185">Reference proteome</keyword>
<accession>A0A803Q7Z9</accession>
<protein>
    <submittedName>
        <fullName evidence="2">Uncharacterized protein</fullName>
    </submittedName>
</protein>
<dbReference type="EnsemblPlants" id="evm.model.08.1219">
    <property type="protein sequence ID" value="cds.evm.model.08.1219"/>
    <property type="gene ID" value="evm.TU.08.1219"/>
</dbReference>
<dbReference type="Proteomes" id="UP000596661">
    <property type="component" value="Chromosome 8"/>
</dbReference>
<sequence length="103" mass="11759">MAKCHKILLDLPLGLRSADFLFNEANLSTVNLLCSDEYTCNYKVSKYSSWEKVPVPADEESQDYVAHVHYLQKVTLQKAEEEASQDMNLDLENMLNSPPHVDK</sequence>
<evidence type="ECO:0000313" key="2">
    <source>
        <dbReference type="EnsemblPlants" id="cds.evm.model.08.1219"/>
    </source>
</evidence>
<proteinExistence type="predicted"/>